<protein>
    <submittedName>
        <fullName evidence="2">Uncharacterized protein</fullName>
    </submittedName>
</protein>
<keyword evidence="1" id="KW-0472">Membrane</keyword>
<proteinExistence type="predicted"/>
<dbReference type="OMA" id="CCALFMD"/>
<dbReference type="EMBL" id="CAJJDM010000025">
    <property type="protein sequence ID" value="CAD8057632.1"/>
    <property type="molecule type" value="Genomic_DNA"/>
</dbReference>
<accession>A0A8S1KWB8</accession>
<keyword evidence="3" id="KW-1185">Reference proteome</keyword>
<sequence length="133" mass="15311">MSQNLTYKSQEDIKFDEDLEKILDKFIIKLCCALFMDFLGLLLMFLVLDFSFSTYIFGFSLVNTIFEFLKINDIRYPLRGIVGVAFIVSAIIGFNIIGSILAGIKNRKNPLIYIKGAFNRYVGKIKEAKFKRN</sequence>
<dbReference type="AlphaFoldDB" id="A0A8S1KWB8"/>
<evidence type="ECO:0000313" key="3">
    <source>
        <dbReference type="Proteomes" id="UP000688137"/>
    </source>
</evidence>
<organism evidence="2 3">
    <name type="scientific">Paramecium primaurelia</name>
    <dbReference type="NCBI Taxonomy" id="5886"/>
    <lineage>
        <taxon>Eukaryota</taxon>
        <taxon>Sar</taxon>
        <taxon>Alveolata</taxon>
        <taxon>Ciliophora</taxon>
        <taxon>Intramacronucleata</taxon>
        <taxon>Oligohymenophorea</taxon>
        <taxon>Peniculida</taxon>
        <taxon>Parameciidae</taxon>
        <taxon>Paramecium</taxon>
    </lineage>
</organism>
<feature type="transmembrane region" description="Helical" evidence="1">
    <location>
        <begin position="81"/>
        <end position="104"/>
    </location>
</feature>
<keyword evidence="1" id="KW-1133">Transmembrane helix</keyword>
<reference evidence="2" key="1">
    <citation type="submission" date="2021-01" db="EMBL/GenBank/DDBJ databases">
        <authorList>
            <consortium name="Genoscope - CEA"/>
            <person name="William W."/>
        </authorList>
    </citation>
    <scope>NUCLEOTIDE SEQUENCE</scope>
</reference>
<evidence type="ECO:0000313" key="2">
    <source>
        <dbReference type="EMBL" id="CAD8057632.1"/>
    </source>
</evidence>
<evidence type="ECO:0000256" key="1">
    <source>
        <dbReference type="SAM" id="Phobius"/>
    </source>
</evidence>
<dbReference type="Proteomes" id="UP000688137">
    <property type="component" value="Unassembled WGS sequence"/>
</dbReference>
<gene>
    <name evidence="2" type="ORF">PPRIM_AZ9-3.1.T0260141</name>
</gene>
<comment type="caution">
    <text evidence="2">The sequence shown here is derived from an EMBL/GenBank/DDBJ whole genome shotgun (WGS) entry which is preliminary data.</text>
</comment>
<keyword evidence="1" id="KW-0812">Transmembrane</keyword>
<name>A0A8S1KWB8_PARPR</name>